<feature type="signal peptide" evidence="1">
    <location>
        <begin position="1"/>
        <end position="20"/>
    </location>
</feature>
<keyword evidence="1" id="KW-0732">Signal</keyword>
<dbReference type="Proteomes" id="UP000009168">
    <property type="component" value="Unassembled WGS sequence"/>
</dbReference>
<evidence type="ECO:0000313" key="3">
    <source>
        <dbReference type="Proteomes" id="UP000009168"/>
    </source>
</evidence>
<feature type="chain" id="PRO_5003712264" description="GCC2 and GCC3 family protein" evidence="1">
    <location>
        <begin position="21"/>
        <end position="540"/>
    </location>
</feature>
<dbReference type="PANTHER" id="PTHR46967:SF2">
    <property type="entry name" value="SUSHI, VON WILLEBRAND FACTOR TYPE A, EGF AND PENTRAXIN DOMAIN-CONTAINING PROTEIN 1-LIKE"/>
    <property type="match status" value="1"/>
</dbReference>
<dbReference type="EMBL" id="GG662864">
    <property type="protein sequence ID" value="EAR86085.2"/>
    <property type="molecule type" value="Genomic_DNA"/>
</dbReference>
<dbReference type="AlphaFoldDB" id="I7M6T4"/>
<organism evidence="2 3">
    <name type="scientific">Tetrahymena thermophila (strain SB210)</name>
    <dbReference type="NCBI Taxonomy" id="312017"/>
    <lineage>
        <taxon>Eukaryota</taxon>
        <taxon>Sar</taxon>
        <taxon>Alveolata</taxon>
        <taxon>Ciliophora</taxon>
        <taxon>Intramacronucleata</taxon>
        <taxon>Oligohymenophorea</taxon>
        <taxon>Hymenostomatida</taxon>
        <taxon>Tetrahymenina</taxon>
        <taxon>Tetrahymenidae</taxon>
        <taxon>Tetrahymena</taxon>
    </lineage>
</organism>
<dbReference type="RefSeq" id="XP_976680.2">
    <property type="nucleotide sequence ID" value="XM_971587.2"/>
</dbReference>
<dbReference type="InParanoid" id="I7M6T4"/>
<dbReference type="SMART" id="SM01411">
    <property type="entry name" value="Ephrin_rec_like"/>
    <property type="match status" value="6"/>
</dbReference>
<protein>
    <recommendedName>
        <fullName evidence="4">GCC2 and GCC3 family protein</fullName>
    </recommendedName>
</protein>
<keyword evidence="3" id="KW-1185">Reference proteome</keyword>
<evidence type="ECO:0000256" key="1">
    <source>
        <dbReference type="SAM" id="SignalP"/>
    </source>
</evidence>
<accession>I7M6T4</accession>
<evidence type="ECO:0008006" key="4">
    <source>
        <dbReference type="Google" id="ProtNLM"/>
    </source>
</evidence>
<proteinExistence type="predicted"/>
<sequence>MYSKVFCLILAFALLQIAYTADCELCTFSIDGKDDNGPCTNCDEGTCTPKKGTIGTSQLACSIKKCQAGTFSETGYDIDGCTNCLNGTSSLEGSKECNLIPCGYGYYSETGYYDKNEGDRDDECEYCPYDKSTKQENTIGDDDDTACDLQLEECPEGTYSETGYDSDGKGSGCQTCEPGTHSYKGFKKCYLKVCGVGTYSSTGYYNTRLNEKCRVCPIGKSTDKEMTIGDNDKVCTLQLKQCPEGKFSTSGYDGNTNESQCKMCRPGTHSLLGSKKCQLRPCDQGYYSSTGYFNINKELNCTECPPGKSTKEQQTIGNDEQVCDVQLQFCPQGKFSYSGYDFDGKGNGCSDCEPGTYSLVGSKRCDLTYCGYGYYNINGYYKNSKETECQKCPIGKSTPQENTQGLDDKVCNVPSNKCPENKWSITGYDYDGKGKGCEKCEAGTYSTEGSTVCDLRPCGYDFYSQTGFYNINSNEKCKACPKNTYTNGYINKSLDDSICITYESSECDESESGRYDDIETTSNSIIIKTTLSLILLVTLF</sequence>
<dbReference type="PANTHER" id="PTHR46967">
    <property type="entry name" value="INSULIN-LIKE GROWTH FACTOR BINDING PROTEIN,N-TERMINAL"/>
    <property type="match status" value="1"/>
</dbReference>
<evidence type="ECO:0000313" key="2">
    <source>
        <dbReference type="EMBL" id="EAR86085.2"/>
    </source>
</evidence>
<dbReference type="KEGG" id="tet:TTHERM_00548320"/>
<name>I7M6T4_TETTS</name>
<reference evidence="3" key="1">
    <citation type="journal article" date="2006" name="PLoS Biol.">
        <title>Macronuclear genome sequence of the ciliate Tetrahymena thermophila, a model eukaryote.</title>
        <authorList>
            <person name="Eisen J.A."/>
            <person name="Coyne R.S."/>
            <person name="Wu M."/>
            <person name="Wu D."/>
            <person name="Thiagarajan M."/>
            <person name="Wortman J.R."/>
            <person name="Badger J.H."/>
            <person name="Ren Q."/>
            <person name="Amedeo P."/>
            <person name="Jones K.M."/>
            <person name="Tallon L.J."/>
            <person name="Delcher A.L."/>
            <person name="Salzberg S.L."/>
            <person name="Silva J.C."/>
            <person name="Haas B.J."/>
            <person name="Majoros W.H."/>
            <person name="Farzad M."/>
            <person name="Carlton J.M."/>
            <person name="Smith R.K. Jr."/>
            <person name="Garg J."/>
            <person name="Pearlman R.E."/>
            <person name="Karrer K.M."/>
            <person name="Sun L."/>
            <person name="Manning G."/>
            <person name="Elde N.C."/>
            <person name="Turkewitz A.P."/>
            <person name="Asai D.J."/>
            <person name="Wilkes D.E."/>
            <person name="Wang Y."/>
            <person name="Cai H."/>
            <person name="Collins K."/>
            <person name="Stewart B.A."/>
            <person name="Lee S.R."/>
            <person name="Wilamowska K."/>
            <person name="Weinberg Z."/>
            <person name="Ruzzo W.L."/>
            <person name="Wloga D."/>
            <person name="Gaertig J."/>
            <person name="Frankel J."/>
            <person name="Tsao C.-C."/>
            <person name="Gorovsky M.A."/>
            <person name="Keeling P.J."/>
            <person name="Waller R.F."/>
            <person name="Patron N.J."/>
            <person name="Cherry J.M."/>
            <person name="Stover N.A."/>
            <person name="Krieger C.J."/>
            <person name="del Toro C."/>
            <person name="Ryder H.F."/>
            <person name="Williamson S.C."/>
            <person name="Barbeau R.A."/>
            <person name="Hamilton E.P."/>
            <person name="Orias E."/>
        </authorList>
    </citation>
    <scope>NUCLEOTIDE SEQUENCE [LARGE SCALE GENOMIC DNA]</scope>
    <source>
        <strain evidence="3">SB210</strain>
    </source>
</reference>
<dbReference type="GeneID" id="7822810"/>
<gene>
    <name evidence="2" type="ORF">TTHERM_00548320</name>
</gene>